<feature type="non-terminal residue" evidence="1">
    <location>
        <position position="518"/>
    </location>
</feature>
<dbReference type="AlphaFoldDB" id="A0A2A4SKE1"/>
<dbReference type="EMBL" id="NVSR01000177">
    <property type="protein sequence ID" value="PCI21692.1"/>
    <property type="molecule type" value="Genomic_DNA"/>
</dbReference>
<dbReference type="Proteomes" id="UP000218113">
    <property type="component" value="Unassembled WGS sequence"/>
</dbReference>
<proteinExistence type="predicted"/>
<dbReference type="Gene3D" id="3.40.50.300">
    <property type="entry name" value="P-loop containing nucleotide triphosphate hydrolases"/>
    <property type="match status" value="1"/>
</dbReference>
<dbReference type="SUPFAM" id="SSF52540">
    <property type="entry name" value="P-loop containing nucleoside triphosphate hydrolases"/>
    <property type="match status" value="1"/>
</dbReference>
<organism evidence="1 2">
    <name type="scientific">SAR324 cluster bacterium</name>
    <dbReference type="NCBI Taxonomy" id="2024889"/>
    <lineage>
        <taxon>Bacteria</taxon>
        <taxon>Deltaproteobacteria</taxon>
        <taxon>SAR324 cluster</taxon>
    </lineage>
</organism>
<accession>A0A2A4SKE1</accession>
<evidence type="ECO:0008006" key="3">
    <source>
        <dbReference type="Google" id="ProtNLM"/>
    </source>
</evidence>
<sequence length="518" mass="60214">MQKSTDTDDLNYWEERADDISDEHLSNWTAQTEEFKKLVKKVERPGAILFEGPRGSGKTHLFRYTYNQCIASKRKPLPIYVSFGKYYFLEPLLNKKANARKIFHTWVLCKIILGLEETLEKLSGDDKQSESWFSQEELEDISYFKNNAEKGDYISNEISEKVLREIHIDGVMSRIKEIIRFAGRKRAILLLDDAALTFTPEYLPEFFDIFRNLKSTKISPKGTVYSGSTEYGPRFHIGQDAKIETIWEIDSEGNNRLLQQIAEVRLKHFSSKISENILKLMMKASFGIPRAFINMVNIYSETEGSKQVGFNTLINNQVIFLRTEYRTLSQKMPQFESIIKIGEQLFEKVLDILTNANLELSDTTFKQILIGFENSSKKDLLMERMLRFLVEAGLLFPIGDVRHGPNRVYERYIPHLAFLINKQAFSRKNRRFNVDQILEILERSNAKHPEWTSLEKILGKELLKDIKLILPPCSNCNARRLTETQKFCHECGDELVNESKFKKCMEIPFSQVPSIPKR</sequence>
<dbReference type="InterPro" id="IPR056955">
    <property type="entry name" value="ORC-CDC6-like"/>
</dbReference>
<dbReference type="Pfam" id="PF24389">
    <property type="entry name" value="ORC-CDC6-like"/>
    <property type="match status" value="1"/>
</dbReference>
<evidence type="ECO:0000313" key="2">
    <source>
        <dbReference type="Proteomes" id="UP000218113"/>
    </source>
</evidence>
<comment type="caution">
    <text evidence="1">The sequence shown here is derived from an EMBL/GenBank/DDBJ whole genome shotgun (WGS) entry which is preliminary data.</text>
</comment>
<name>A0A2A4SKE1_9DELT</name>
<reference evidence="2" key="1">
    <citation type="submission" date="2017-08" db="EMBL/GenBank/DDBJ databases">
        <title>A dynamic microbial community with high functional redundancy inhabits the cold, oxic subseafloor aquifer.</title>
        <authorList>
            <person name="Tully B.J."/>
            <person name="Wheat C.G."/>
            <person name="Glazer B.T."/>
            <person name="Huber J.A."/>
        </authorList>
    </citation>
    <scope>NUCLEOTIDE SEQUENCE [LARGE SCALE GENOMIC DNA]</scope>
</reference>
<gene>
    <name evidence="1" type="ORF">COB67_13900</name>
</gene>
<dbReference type="InterPro" id="IPR027417">
    <property type="entry name" value="P-loop_NTPase"/>
</dbReference>
<evidence type="ECO:0000313" key="1">
    <source>
        <dbReference type="EMBL" id="PCI21692.1"/>
    </source>
</evidence>
<protein>
    <recommendedName>
        <fullName evidence="3">Zinc ribbon domain-containing protein</fullName>
    </recommendedName>
</protein>